<protein>
    <submittedName>
        <fullName evidence="1">Uncharacterized protein</fullName>
    </submittedName>
</protein>
<proteinExistence type="predicted"/>
<organism evidence="1 3">
    <name type="scientific">Tistlia consotensis USBA 355</name>
    <dbReference type="NCBI Taxonomy" id="560819"/>
    <lineage>
        <taxon>Bacteria</taxon>
        <taxon>Pseudomonadati</taxon>
        <taxon>Pseudomonadota</taxon>
        <taxon>Alphaproteobacteria</taxon>
        <taxon>Rhodospirillales</taxon>
        <taxon>Rhodovibrionaceae</taxon>
        <taxon>Tistlia</taxon>
    </lineage>
</organism>
<dbReference type="EMBL" id="FWZX01000051">
    <property type="protein sequence ID" value="SMF83810.1"/>
    <property type="molecule type" value="Genomic_DNA"/>
</dbReference>
<dbReference type="Proteomes" id="UP000192917">
    <property type="component" value="Unassembled WGS sequence"/>
</dbReference>
<accession>A0A1Y6CME2</accession>
<reference evidence="1 3" key="1">
    <citation type="submission" date="2017-04" db="EMBL/GenBank/DDBJ databases">
        <authorList>
            <person name="Afonso C.L."/>
            <person name="Miller P.J."/>
            <person name="Scott M.A."/>
            <person name="Spackman E."/>
            <person name="Goraichik I."/>
            <person name="Dimitrov K.M."/>
            <person name="Suarez D.L."/>
            <person name="Swayne D.E."/>
        </authorList>
    </citation>
    <scope>NUCLEOTIDE SEQUENCE [LARGE SCALE GENOMIC DNA]</scope>
    <source>
        <strain evidence="1 3">USBA 355</strain>
    </source>
</reference>
<name>A0A1Y6CME2_9PROT</name>
<keyword evidence="3" id="KW-1185">Reference proteome</keyword>
<dbReference type="AlphaFoldDB" id="A0A1Y6CME2"/>
<sequence length="326" mass="33609">MKYVPPLNGNTGDPDRPFVNGQPAAGIEGSIIDAATFEHPQREITNVITAAGLVPDGADLTQLAQAIPRLASAAAAPGGVGGVGLLPSRVSNSVVNVTAGQIVDGNGDLMTLAAAVDKDLSAAWSLGSGGGLDAGGLAANTGYALHAIAGDDGAADVLVSASLDAPTMPAGYTRRRLIGIVVTDSSSHIYPFAQNARRVWFLDRPLLASVGAGPVSPWQSVATPLPTGRNYRLTFGVYFVTPAGSDNGMWRLYTPGLQDPSLFPAPSGWSSYDGGRATDTEPGGVTQWTWGQTRGLTDQASQIGFFKGNVSAGFDLYLSEIDLPEN</sequence>
<evidence type="ECO:0000313" key="2">
    <source>
        <dbReference type="EMBL" id="SMF83810.1"/>
    </source>
</evidence>
<dbReference type="EMBL" id="FWZX01000037">
    <property type="protein sequence ID" value="SMF77507.1"/>
    <property type="molecule type" value="Genomic_DNA"/>
</dbReference>
<evidence type="ECO:0000313" key="3">
    <source>
        <dbReference type="Proteomes" id="UP000192917"/>
    </source>
</evidence>
<dbReference type="RefSeq" id="WP_143596373.1">
    <property type="nucleotide sequence ID" value="NZ_FWZX01000037.1"/>
</dbReference>
<dbReference type="STRING" id="560819.SAMN05428998_13710"/>
<gene>
    <name evidence="1" type="ORF">SAMN05428998_13710</name>
    <name evidence="2" type="ORF">SAMN05428998_15119</name>
</gene>
<evidence type="ECO:0000313" key="1">
    <source>
        <dbReference type="EMBL" id="SMF77507.1"/>
    </source>
</evidence>